<evidence type="ECO:0000256" key="1">
    <source>
        <dbReference type="SAM" id="MobiDB-lite"/>
    </source>
</evidence>
<dbReference type="AlphaFoldDB" id="A0A841AFT2"/>
<proteinExistence type="predicted"/>
<protein>
    <submittedName>
        <fullName evidence="2">Uncharacterized protein</fullName>
    </submittedName>
</protein>
<accession>A0A841AFT2</accession>
<name>A0A841AFT2_9MICO</name>
<dbReference type="Proteomes" id="UP000588158">
    <property type="component" value="Unassembled WGS sequence"/>
</dbReference>
<sequence>MSADPRALRGLADAQRRAADRVTLLRLRLANTLAEVARSEDPATRRTGERIHERWTLEEHAELGRVATGLRAAARRLDEAAVVAERSSGRRLGGYLGAGFLGTGDDAHRHVHDVVSHMGVASFGGTDHGASIGGFPLRPSAEEGLLAHPSSVHPSHSLGIETPDFDPED</sequence>
<dbReference type="RefSeq" id="WP_184325548.1">
    <property type="nucleotide sequence ID" value="NZ_JACHLZ010000001.1"/>
</dbReference>
<evidence type="ECO:0000313" key="3">
    <source>
        <dbReference type="Proteomes" id="UP000588158"/>
    </source>
</evidence>
<organism evidence="2 3">
    <name type="scientific">Brachybacterium aquaticum</name>
    <dbReference type="NCBI Taxonomy" id="1432564"/>
    <lineage>
        <taxon>Bacteria</taxon>
        <taxon>Bacillati</taxon>
        <taxon>Actinomycetota</taxon>
        <taxon>Actinomycetes</taxon>
        <taxon>Micrococcales</taxon>
        <taxon>Dermabacteraceae</taxon>
        <taxon>Brachybacterium</taxon>
    </lineage>
</organism>
<reference evidence="2 3" key="1">
    <citation type="submission" date="2020-08" db="EMBL/GenBank/DDBJ databases">
        <title>Sequencing the genomes of 1000 actinobacteria strains.</title>
        <authorList>
            <person name="Klenk H.-P."/>
        </authorList>
    </citation>
    <scope>NUCLEOTIDE SEQUENCE [LARGE SCALE GENOMIC DNA]</scope>
    <source>
        <strain evidence="2 3">DSM 28796</strain>
    </source>
</reference>
<keyword evidence="3" id="KW-1185">Reference proteome</keyword>
<gene>
    <name evidence="2" type="ORF">HNR70_001998</name>
</gene>
<dbReference type="EMBL" id="JACHLZ010000001">
    <property type="protein sequence ID" value="MBB5832185.1"/>
    <property type="molecule type" value="Genomic_DNA"/>
</dbReference>
<comment type="caution">
    <text evidence="2">The sequence shown here is derived from an EMBL/GenBank/DDBJ whole genome shotgun (WGS) entry which is preliminary data.</text>
</comment>
<feature type="region of interest" description="Disordered" evidence="1">
    <location>
        <begin position="147"/>
        <end position="169"/>
    </location>
</feature>
<evidence type="ECO:0000313" key="2">
    <source>
        <dbReference type="EMBL" id="MBB5832185.1"/>
    </source>
</evidence>